<organism evidence="2">
    <name type="scientific">Ixodes ricinus</name>
    <name type="common">Common tick</name>
    <name type="synonym">Acarus ricinus</name>
    <dbReference type="NCBI Taxonomy" id="34613"/>
    <lineage>
        <taxon>Eukaryota</taxon>
        <taxon>Metazoa</taxon>
        <taxon>Ecdysozoa</taxon>
        <taxon>Arthropoda</taxon>
        <taxon>Chelicerata</taxon>
        <taxon>Arachnida</taxon>
        <taxon>Acari</taxon>
        <taxon>Parasitiformes</taxon>
        <taxon>Ixodida</taxon>
        <taxon>Ixodoidea</taxon>
        <taxon>Ixodidae</taxon>
        <taxon>Ixodinae</taxon>
        <taxon>Ixodes</taxon>
    </lineage>
</organism>
<feature type="transmembrane region" description="Helical" evidence="1">
    <location>
        <begin position="85"/>
        <end position="102"/>
    </location>
</feature>
<reference evidence="2" key="1">
    <citation type="submission" date="2019-12" db="EMBL/GenBank/DDBJ databases">
        <title>An insight into the sialome of adult female Ixodes ricinus ticks feeding for 6 days.</title>
        <authorList>
            <person name="Perner J."/>
            <person name="Ribeiro J.M.C."/>
        </authorList>
    </citation>
    <scope>NUCLEOTIDE SEQUENCE</scope>
    <source>
        <strain evidence="2">Semi-engorged</strain>
        <tissue evidence="2">Salivary glands</tissue>
    </source>
</reference>
<keyword evidence="1" id="KW-0812">Transmembrane</keyword>
<dbReference type="AlphaFoldDB" id="A0A6B0UFR2"/>
<feature type="transmembrane region" description="Helical" evidence="1">
    <location>
        <begin position="12"/>
        <end position="29"/>
    </location>
</feature>
<accession>A0A6B0UFR2</accession>
<proteinExistence type="predicted"/>
<name>A0A6B0UFR2_IXORI</name>
<evidence type="ECO:0000313" key="2">
    <source>
        <dbReference type="EMBL" id="MXU88637.1"/>
    </source>
</evidence>
<protein>
    <submittedName>
        <fullName evidence="2">Putative secreted protein</fullName>
    </submittedName>
</protein>
<keyword evidence="1" id="KW-1133">Transmembrane helix</keyword>
<dbReference type="EMBL" id="GIFC01006554">
    <property type="protein sequence ID" value="MXU88637.1"/>
    <property type="molecule type" value="Transcribed_RNA"/>
</dbReference>
<sequence>MVDTAGAAKTRDYLVFVLVFNCTSCLILADEASLIASSASSNFNWQRLQVTAIVGRRLVESVLSPPSESVEYHSLAGYGRSVSQLQTYFFFFLPLCLALYFVC</sequence>
<keyword evidence="1" id="KW-0472">Membrane</keyword>
<evidence type="ECO:0000256" key="1">
    <source>
        <dbReference type="SAM" id="Phobius"/>
    </source>
</evidence>